<feature type="chain" id="PRO_5012666004" evidence="2">
    <location>
        <begin position="23"/>
        <end position="206"/>
    </location>
</feature>
<keyword evidence="2" id="KW-0732">Signal</keyword>
<feature type="coiled-coil region" evidence="1">
    <location>
        <begin position="31"/>
        <end position="65"/>
    </location>
</feature>
<keyword evidence="1" id="KW-0175">Coiled coil</keyword>
<dbReference type="Proteomes" id="UP000192343">
    <property type="component" value="Unassembled WGS sequence"/>
</dbReference>
<comment type="caution">
    <text evidence="3">The sequence shown here is derived from an EMBL/GenBank/DDBJ whole genome shotgun (WGS) entry which is preliminary data.</text>
</comment>
<evidence type="ECO:0000256" key="2">
    <source>
        <dbReference type="SAM" id="SignalP"/>
    </source>
</evidence>
<evidence type="ECO:0000256" key="1">
    <source>
        <dbReference type="SAM" id="Coils"/>
    </source>
</evidence>
<evidence type="ECO:0000313" key="4">
    <source>
        <dbReference type="Proteomes" id="UP000192343"/>
    </source>
</evidence>
<organism evidence="3 4">
    <name type="scientific">Marispirochaeta aestuarii</name>
    <dbReference type="NCBI Taxonomy" id="1963862"/>
    <lineage>
        <taxon>Bacteria</taxon>
        <taxon>Pseudomonadati</taxon>
        <taxon>Spirochaetota</taxon>
        <taxon>Spirochaetia</taxon>
        <taxon>Spirochaetales</taxon>
        <taxon>Spirochaetaceae</taxon>
        <taxon>Marispirochaeta</taxon>
    </lineage>
</organism>
<accession>A0A1Y1S3A0</accession>
<proteinExistence type="predicted"/>
<dbReference type="AlphaFoldDB" id="A0A1Y1S3A0"/>
<dbReference type="PROSITE" id="PS51257">
    <property type="entry name" value="PROKAR_LIPOPROTEIN"/>
    <property type="match status" value="1"/>
</dbReference>
<dbReference type="EMBL" id="MWQY01000001">
    <property type="protein sequence ID" value="ORC38363.1"/>
    <property type="molecule type" value="Genomic_DNA"/>
</dbReference>
<protein>
    <submittedName>
        <fullName evidence="3">Uncharacterized protein</fullName>
    </submittedName>
</protein>
<reference evidence="3 4" key="1">
    <citation type="submission" date="2017-03" db="EMBL/GenBank/DDBJ databases">
        <title>Draft Genome sequence of Marispirochaeta sp. strain JC444.</title>
        <authorList>
            <person name="Shivani Y."/>
            <person name="Subhash Y."/>
            <person name="Sasikala C."/>
            <person name="Ramana C."/>
        </authorList>
    </citation>
    <scope>NUCLEOTIDE SEQUENCE [LARGE SCALE GENOMIC DNA]</scope>
    <source>
        <strain evidence="3 4">JC444</strain>
    </source>
</reference>
<dbReference type="STRING" id="1963862.B4O97_00985"/>
<dbReference type="CDD" id="cd14686">
    <property type="entry name" value="bZIP"/>
    <property type="match status" value="1"/>
</dbReference>
<keyword evidence="4" id="KW-1185">Reference proteome</keyword>
<gene>
    <name evidence="3" type="ORF">B4O97_00985</name>
</gene>
<dbReference type="RefSeq" id="WP_083047419.1">
    <property type="nucleotide sequence ID" value="NZ_MWQY01000001.1"/>
</dbReference>
<feature type="signal peptide" evidence="2">
    <location>
        <begin position="1"/>
        <end position="22"/>
    </location>
</feature>
<name>A0A1Y1S3A0_9SPIO</name>
<sequence>MKALKISTIVVFLFLATACTEADESNRSTEVAELKAKVYNLQSENEKLKERNEELTTANSTLIKEKSSLYNPFSGSGNPFKSFLFSNSTSFPFGYLQVTGYFEEILISDVDNGLEGLCPFFVVNEMDSDLSNYFWSMINKGNTFNRNIDDHIGLSLNLDDTPEIIIDELKSSSKEITVIGYLRDLELGGNMTLCNQYFTPLAVISP</sequence>
<evidence type="ECO:0000313" key="3">
    <source>
        <dbReference type="EMBL" id="ORC38363.1"/>
    </source>
</evidence>